<sequence>MFGDPPSDSTVRRVLGETCDPITVTRVARARARVRAQVWKLIEAGQMGFPWLRVAGKPLCGWIVIDIDATLITAHSAKQGAAATFKKGFGFHPLAAGEPTPPSAWRCWGDRGTPAQAMWPIIWPCWPRRSVRSPRPARAESATMRYCPWHLPARLVHHARQRTLKISATWPWKEAFLTCWHRLCALPKSG</sequence>
<name>A0ABP8UJF2_9ACTN</name>
<evidence type="ECO:0000313" key="1">
    <source>
        <dbReference type="EMBL" id="GAA4631344.1"/>
    </source>
</evidence>
<evidence type="ECO:0000313" key="2">
    <source>
        <dbReference type="Proteomes" id="UP001501442"/>
    </source>
</evidence>
<reference evidence="2" key="1">
    <citation type="journal article" date="2019" name="Int. J. Syst. Evol. Microbiol.">
        <title>The Global Catalogue of Microorganisms (GCM) 10K type strain sequencing project: providing services to taxonomists for standard genome sequencing and annotation.</title>
        <authorList>
            <consortium name="The Broad Institute Genomics Platform"/>
            <consortium name="The Broad Institute Genome Sequencing Center for Infectious Disease"/>
            <person name="Wu L."/>
            <person name="Ma J."/>
        </authorList>
    </citation>
    <scope>NUCLEOTIDE SEQUENCE [LARGE SCALE GENOMIC DNA]</scope>
    <source>
        <strain evidence="2">JCM 17939</strain>
    </source>
</reference>
<keyword evidence="2" id="KW-1185">Reference proteome</keyword>
<comment type="caution">
    <text evidence="1">The sequence shown here is derived from an EMBL/GenBank/DDBJ whole genome shotgun (WGS) entry which is preliminary data.</text>
</comment>
<organism evidence="1 2">
    <name type="scientific">Actinoallomurus vinaceus</name>
    <dbReference type="NCBI Taxonomy" id="1080074"/>
    <lineage>
        <taxon>Bacteria</taxon>
        <taxon>Bacillati</taxon>
        <taxon>Actinomycetota</taxon>
        <taxon>Actinomycetes</taxon>
        <taxon>Streptosporangiales</taxon>
        <taxon>Thermomonosporaceae</taxon>
        <taxon>Actinoallomurus</taxon>
    </lineage>
</organism>
<evidence type="ECO:0008006" key="3">
    <source>
        <dbReference type="Google" id="ProtNLM"/>
    </source>
</evidence>
<dbReference type="EMBL" id="BAABHK010000009">
    <property type="protein sequence ID" value="GAA4631344.1"/>
    <property type="molecule type" value="Genomic_DNA"/>
</dbReference>
<proteinExistence type="predicted"/>
<dbReference type="Proteomes" id="UP001501442">
    <property type="component" value="Unassembled WGS sequence"/>
</dbReference>
<gene>
    <name evidence="1" type="ORF">GCM10023196_060410</name>
</gene>
<protein>
    <recommendedName>
        <fullName evidence="3">Transposase DDE domain-containing protein</fullName>
    </recommendedName>
</protein>
<accession>A0ABP8UJF2</accession>